<sequence>MRHEVLRHAQSLLAEFGLTPSARSRVSAGKKAEANPFAVLEDAI</sequence>
<name>A0A3P3D0X8_9RHOB</name>
<dbReference type="OrthoDB" id="6010489at2"/>
<reference evidence="1 2" key="1">
    <citation type="submission" date="2018-11" db="EMBL/GenBank/DDBJ databases">
        <title>Gemmobacter sp. nov., YIM 102744-1 draft genome.</title>
        <authorList>
            <person name="Li G."/>
            <person name="Jiang Y."/>
        </authorList>
    </citation>
    <scope>NUCLEOTIDE SEQUENCE [LARGE SCALE GENOMIC DNA]</scope>
    <source>
        <strain evidence="1 2">YIM 102744-1</strain>
    </source>
</reference>
<comment type="caution">
    <text evidence="1">The sequence shown here is derived from an EMBL/GenBank/DDBJ whole genome shotgun (WGS) entry which is preliminary data.</text>
</comment>
<evidence type="ECO:0000313" key="1">
    <source>
        <dbReference type="EMBL" id="RRH68069.1"/>
    </source>
</evidence>
<keyword evidence="2" id="KW-1185">Reference proteome</keyword>
<dbReference type="Proteomes" id="UP000282125">
    <property type="component" value="Unassembled WGS sequence"/>
</dbReference>
<proteinExistence type="predicted"/>
<dbReference type="InterPro" id="IPR006448">
    <property type="entry name" value="Phage_term_ssu_P27"/>
</dbReference>
<evidence type="ECO:0000313" key="2">
    <source>
        <dbReference type="Proteomes" id="UP000282125"/>
    </source>
</evidence>
<gene>
    <name evidence="1" type="ORF">EG244_19875</name>
</gene>
<evidence type="ECO:0008006" key="3">
    <source>
        <dbReference type="Google" id="ProtNLM"/>
    </source>
</evidence>
<dbReference type="EMBL" id="RRAZ01000071">
    <property type="protein sequence ID" value="RRH68069.1"/>
    <property type="molecule type" value="Genomic_DNA"/>
</dbReference>
<dbReference type="Pfam" id="PF05119">
    <property type="entry name" value="Terminase_4"/>
    <property type="match status" value="1"/>
</dbReference>
<protein>
    <recommendedName>
        <fullName evidence="3">Phage terminase small subunit P27 family</fullName>
    </recommendedName>
</protein>
<dbReference type="AlphaFoldDB" id="A0A3P3D0X8"/>
<organism evidence="1 2">
    <name type="scientific">Falsigemmobacter faecalis</name>
    <dbReference type="NCBI Taxonomy" id="2488730"/>
    <lineage>
        <taxon>Bacteria</taxon>
        <taxon>Pseudomonadati</taxon>
        <taxon>Pseudomonadota</taxon>
        <taxon>Alphaproteobacteria</taxon>
        <taxon>Rhodobacterales</taxon>
        <taxon>Paracoccaceae</taxon>
        <taxon>Falsigemmobacter</taxon>
    </lineage>
</organism>
<accession>A0A3P3D0X8</accession>